<reference evidence="6 7" key="1">
    <citation type="journal article" date="2011" name="Front. Microbiol.">
        <title>Genomic signatures of strain selection and enhancement in Bacillus atrophaeus var. globigii, a historical biowarfare simulant.</title>
        <authorList>
            <person name="Gibbons H.S."/>
            <person name="Broomall S.M."/>
            <person name="McNew L.A."/>
            <person name="Daligault H."/>
            <person name="Chapman C."/>
            <person name="Bruce D."/>
            <person name="Karavis M."/>
            <person name="Krepps M."/>
            <person name="McGregor P.A."/>
            <person name="Hong C."/>
            <person name="Park K.H."/>
            <person name="Akmal A."/>
            <person name="Feldman A."/>
            <person name="Lin J.S."/>
            <person name="Chang W.E."/>
            <person name="Higgs B.W."/>
            <person name="Demirev P."/>
            <person name="Lindquist J."/>
            <person name="Liem A."/>
            <person name="Fochler E."/>
            <person name="Read T.D."/>
            <person name="Tapia R."/>
            <person name="Johnson S."/>
            <person name="Bishop-Lilly K.A."/>
            <person name="Detter C."/>
            <person name="Han C."/>
            <person name="Sozhamannan S."/>
            <person name="Rosenzweig C.N."/>
            <person name="Skowronski E.W."/>
        </authorList>
    </citation>
    <scope>NUCLEOTIDE SEQUENCE [LARGE SCALE GENOMIC DNA]</scope>
    <source>
        <strain evidence="6 7">TPS4-2</strain>
    </source>
</reference>
<dbReference type="SMART" id="SM00100">
    <property type="entry name" value="cNMP"/>
    <property type="match status" value="1"/>
</dbReference>
<dbReference type="SUPFAM" id="SSF46785">
    <property type="entry name" value="Winged helix' DNA-binding domain"/>
    <property type="match status" value="1"/>
</dbReference>
<dbReference type="GO" id="GO:0003700">
    <property type="term" value="F:DNA-binding transcription factor activity"/>
    <property type="evidence" value="ECO:0007669"/>
    <property type="project" value="InterPro"/>
</dbReference>
<proteinExistence type="predicted"/>
<evidence type="ECO:0000259" key="5">
    <source>
        <dbReference type="PROSITE" id="PS51063"/>
    </source>
</evidence>
<dbReference type="CDD" id="cd00092">
    <property type="entry name" value="HTH_CRP"/>
    <property type="match status" value="1"/>
</dbReference>
<dbReference type="PANTHER" id="PTHR24567">
    <property type="entry name" value="CRP FAMILY TRANSCRIPTIONAL REGULATORY PROTEIN"/>
    <property type="match status" value="1"/>
</dbReference>
<comment type="caution">
    <text evidence="6">The sequence shown here is derived from an EMBL/GenBank/DDBJ whole genome shotgun (WGS) entry which is preliminary data.</text>
</comment>
<dbReference type="FunFam" id="1.10.10.10:FF:000028">
    <property type="entry name" value="Fumarate/nitrate reduction transcriptional regulator Fnr"/>
    <property type="match status" value="1"/>
</dbReference>
<dbReference type="CDD" id="cd00038">
    <property type="entry name" value="CAP_ED"/>
    <property type="match status" value="1"/>
</dbReference>
<evidence type="ECO:0000259" key="4">
    <source>
        <dbReference type="PROSITE" id="PS50042"/>
    </source>
</evidence>
<dbReference type="InterPro" id="IPR000595">
    <property type="entry name" value="cNMP-bd_dom"/>
</dbReference>
<sequence>MTMRTPIQCNQCSMQSICVPAGLIPSDVEILDKSSREPHLYNKRSVVFSEGEALNSVFAIKSGSVKCYTIDSNGKQQITSFHMVGDIVGLESLANGNASTYCETLETSMLCEIKLNKLFAQELPKVEGNLMRLMSRRLGNNSKHYLNIVNTSAEQKVVSFLLSISTHMQQHGLSRSEFRLPMTRTDIANYLGLAVETVSRIFTALKEQELIQSKQSILTINDLSALERRVA</sequence>
<dbReference type="InterPro" id="IPR018490">
    <property type="entry name" value="cNMP-bd_dom_sf"/>
</dbReference>
<feature type="domain" description="Cyclic nucleotide-binding" evidence="4">
    <location>
        <begin position="41"/>
        <end position="93"/>
    </location>
</feature>
<dbReference type="GO" id="GO:0005829">
    <property type="term" value="C:cytosol"/>
    <property type="evidence" value="ECO:0007669"/>
    <property type="project" value="TreeGrafter"/>
</dbReference>
<dbReference type="Gene3D" id="1.10.10.10">
    <property type="entry name" value="Winged helix-like DNA-binding domain superfamily/Winged helix DNA-binding domain"/>
    <property type="match status" value="1"/>
</dbReference>
<dbReference type="InterPro" id="IPR036388">
    <property type="entry name" value="WH-like_DNA-bd_sf"/>
</dbReference>
<accession>A0A432YS32</accession>
<dbReference type="Pfam" id="PF00027">
    <property type="entry name" value="cNMP_binding"/>
    <property type="match status" value="1"/>
</dbReference>
<evidence type="ECO:0000313" key="6">
    <source>
        <dbReference type="EMBL" id="RUO64511.1"/>
    </source>
</evidence>
<dbReference type="InterPro" id="IPR036390">
    <property type="entry name" value="WH_DNA-bd_sf"/>
</dbReference>
<keyword evidence="1" id="KW-0805">Transcription regulation</keyword>
<name>A0A432YS32_9GAMM</name>
<dbReference type="AlphaFoldDB" id="A0A432YS32"/>
<dbReference type="PROSITE" id="PS00042">
    <property type="entry name" value="HTH_CRP_1"/>
    <property type="match status" value="1"/>
</dbReference>
<dbReference type="InterPro" id="IPR018335">
    <property type="entry name" value="Tscrpt_reg_HTH_Crp-type_CS"/>
</dbReference>
<dbReference type="InterPro" id="IPR014710">
    <property type="entry name" value="RmlC-like_jellyroll"/>
</dbReference>
<dbReference type="PANTHER" id="PTHR24567:SF75">
    <property type="entry name" value="FUMARATE AND NITRATE REDUCTION REGULATORY PROTEIN"/>
    <property type="match status" value="1"/>
</dbReference>
<dbReference type="PROSITE" id="PS51063">
    <property type="entry name" value="HTH_CRP_2"/>
    <property type="match status" value="1"/>
</dbReference>
<evidence type="ECO:0000256" key="1">
    <source>
        <dbReference type="ARBA" id="ARBA00023015"/>
    </source>
</evidence>
<evidence type="ECO:0000256" key="3">
    <source>
        <dbReference type="ARBA" id="ARBA00023163"/>
    </source>
</evidence>
<dbReference type="PROSITE" id="PS50042">
    <property type="entry name" value="CNMP_BINDING_3"/>
    <property type="match status" value="1"/>
</dbReference>
<dbReference type="Proteomes" id="UP000288361">
    <property type="component" value="Unassembled WGS sequence"/>
</dbReference>
<evidence type="ECO:0008006" key="8">
    <source>
        <dbReference type="Google" id="ProtNLM"/>
    </source>
</evidence>
<dbReference type="Pfam" id="PF13545">
    <property type="entry name" value="HTH_Crp_2"/>
    <property type="match status" value="1"/>
</dbReference>
<dbReference type="PRINTS" id="PR00034">
    <property type="entry name" value="HTHCRP"/>
</dbReference>
<dbReference type="SUPFAM" id="SSF51206">
    <property type="entry name" value="cAMP-binding domain-like"/>
    <property type="match status" value="1"/>
</dbReference>
<dbReference type="Gene3D" id="2.60.120.10">
    <property type="entry name" value="Jelly Rolls"/>
    <property type="match status" value="1"/>
</dbReference>
<organism evidence="6 7">
    <name type="scientific">Idiomarina piscisalsi</name>
    <dbReference type="NCBI Taxonomy" id="1096243"/>
    <lineage>
        <taxon>Bacteria</taxon>
        <taxon>Pseudomonadati</taxon>
        <taxon>Pseudomonadota</taxon>
        <taxon>Gammaproteobacteria</taxon>
        <taxon>Alteromonadales</taxon>
        <taxon>Idiomarinaceae</taxon>
        <taxon>Idiomarina</taxon>
    </lineage>
</organism>
<keyword evidence="2" id="KW-0238">DNA-binding</keyword>
<feature type="domain" description="HTH crp-type" evidence="5">
    <location>
        <begin position="151"/>
        <end position="224"/>
    </location>
</feature>
<dbReference type="InterPro" id="IPR012318">
    <property type="entry name" value="HTH_CRP"/>
</dbReference>
<protein>
    <recommendedName>
        <fullName evidence="8">Crp/Fnr family transcriptional regulator</fullName>
    </recommendedName>
</protein>
<keyword evidence="3" id="KW-0804">Transcription</keyword>
<evidence type="ECO:0000313" key="7">
    <source>
        <dbReference type="Proteomes" id="UP000288361"/>
    </source>
</evidence>
<evidence type="ECO:0000256" key="2">
    <source>
        <dbReference type="ARBA" id="ARBA00023125"/>
    </source>
</evidence>
<dbReference type="EMBL" id="PIQA01000004">
    <property type="protein sequence ID" value="RUO64511.1"/>
    <property type="molecule type" value="Genomic_DNA"/>
</dbReference>
<dbReference type="InterPro" id="IPR050397">
    <property type="entry name" value="Env_Response_Regulators"/>
</dbReference>
<dbReference type="SMART" id="SM00419">
    <property type="entry name" value="HTH_CRP"/>
    <property type="match status" value="1"/>
</dbReference>
<gene>
    <name evidence="6" type="ORF">CWI73_07410</name>
</gene>
<dbReference type="GO" id="GO:0003677">
    <property type="term" value="F:DNA binding"/>
    <property type="evidence" value="ECO:0007669"/>
    <property type="project" value="UniProtKB-KW"/>
</dbReference>